<dbReference type="Pfam" id="PF13041">
    <property type="entry name" value="PPR_2"/>
    <property type="match status" value="1"/>
</dbReference>
<dbReference type="Pfam" id="PF01535">
    <property type="entry name" value="PPR"/>
    <property type="match status" value="1"/>
</dbReference>
<dbReference type="InterPro" id="IPR002885">
    <property type="entry name" value="PPR_rpt"/>
</dbReference>
<feature type="region of interest" description="Disordered" evidence="2">
    <location>
        <begin position="43"/>
        <end position="106"/>
    </location>
</feature>
<gene>
    <name evidence="3" type="ORF">Sste5346_001765</name>
</gene>
<evidence type="ECO:0000256" key="2">
    <source>
        <dbReference type="SAM" id="MobiDB-lite"/>
    </source>
</evidence>
<dbReference type="InterPro" id="IPR011990">
    <property type="entry name" value="TPR-like_helical_dom_sf"/>
</dbReference>
<feature type="region of interest" description="Disordered" evidence="2">
    <location>
        <begin position="304"/>
        <end position="329"/>
    </location>
</feature>
<accession>A0ABR3ZKZ2</accession>
<comment type="caution">
    <text evidence="3">The sequence shown here is derived from an EMBL/GenBank/DDBJ whole genome shotgun (WGS) entry which is preliminary data.</text>
</comment>
<proteinExistence type="predicted"/>
<organism evidence="3 4">
    <name type="scientific">Sporothrix stenoceras</name>
    <dbReference type="NCBI Taxonomy" id="5173"/>
    <lineage>
        <taxon>Eukaryota</taxon>
        <taxon>Fungi</taxon>
        <taxon>Dikarya</taxon>
        <taxon>Ascomycota</taxon>
        <taxon>Pezizomycotina</taxon>
        <taxon>Sordariomycetes</taxon>
        <taxon>Sordariomycetidae</taxon>
        <taxon>Ophiostomatales</taxon>
        <taxon>Ophiostomataceae</taxon>
        <taxon>Sporothrix</taxon>
    </lineage>
</organism>
<dbReference type="PANTHER" id="PTHR47939">
    <property type="entry name" value="MEMBRANE-ASSOCIATED SALT-INDUCIBLE PROTEIN-LIKE"/>
    <property type="match status" value="1"/>
</dbReference>
<sequence>MRDSRAICLLCRARQSVQAATRRGALFDGGNNNIRGRWHSTAAAADSTGPADASTSTSDSISATNSTQNEGQSSVIIREETTGPRRRQPISRMQTSSIQRGPPSRVIRHRASEVAALAVFRDIVENQNRAEERQPKRKQPAEAETAAEGEGDLDQLAHELGQAHLQKKIEQLQQQQQQQPSAGRESTASIDLYNHLVKLTQLRSHSDSTIATLFHHFETNMYPHMTENSRELPNIFRQAAHQLVREVSAAKLANFQANDLPSVARITQIRRQLDLLNKPAPWVPLILGLAAEIVQLTNSIKKSSVGESVDGSNVDASPDSSDSSTSARAKRTALVGDLVEAWRMFNLPDIVVADEEALKNTPVTEFRMPKPDPARLEKYTMRRNIQRGLALLFPRYAPEQLRELTPAVLATYAILADPSICTPGNTERAHEFMHSVTEILAIASLRRRTVPDMYESHPDLGSYILTRWPLVGGPGENQSQAQQQPWPTARSSKDARRATLESIHKQLDQALLVRNIQACEAAWDRFWSAVSVPDVEGPERLRGSGDMLDYFIMAFTTLRMSDRAIAVWNLMTMAGIKPTLRTWTSFIEGFKGANNPAGIHNIWERLVASGIQVDTAVWTARISGLIQSGDTEAGMQALDEMQRLWEASQQEEKLAATLRQKVIGNSSSSSSSTDDSKKDGKDLKTSKESRPQSKAIKPTIEPVNAAIAGMLRRGDMAAAKKVLAWAGRHGIEPDIITFNTILRPLVRDGAADEVAGLLDMMRQRSIRPDEATITILLDDTIGGDAMAGRSPEERAEVVKRVLADVEASGLDANQQNYAKIIYLLLQDDQADAAVSVVFKRMRQRNIPMSSHIYTILAEEYFMRNPPDLDAVRYLIEHGQPGVPARQTSPYKASSESEKGVPVRAESVSVSTSDVASPVESEAADLDSDSPPVTHTPPTFDRVFWERVVRGFAQVGDTASAQKYFAHIADSVSVTSSTLEDLLRALISNNEWDAAAQLVAKVQAQKTIQVQSGVGGETARLVDARQFRHRFWHLANQHGLLKEQQ</sequence>
<dbReference type="PANTHER" id="PTHR47939:SF1">
    <property type="entry name" value="OS04G0684500 PROTEIN"/>
    <property type="match status" value="1"/>
</dbReference>
<evidence type="ECO:0008006" key="5">
    <source>
        <dbReference type="Google" id="ProtNLM"/>
    </source>
</evidence>
<dbReference type="PROSITE" id="PS51375">
    <property type="entry name" value="PPR"/>
    <property type="match status" value="1"/>
</dbReference>
<dbReference type="EMBL" id="JAWCUI010000007">
    <property type="protein sequence ID" value="KAL1901360.1"/>
    <property type="molecule type" value="Genomic_DNA"/>
</dbReference>
<feature type="repeat" description="PPR" evidence="1">
    <location>
        <begin position="734"/>
        <end position="768"/>
    </location>
</feature>
<evidence type="ECO:0000313" key="4">
    <source>
        <dbReference type="Proteomes" id="UP001583186"/>
    </source>
</evidence>
<dbReference type="InterPro" id="IPR050667">
    <property type="entry name" value="PPR-containing_protein"/>
</dbReference>
<feature type="region of interest" description="Disordered" evidence="2">
    <location>
        <begin position="128"/>
        <end position="148"/>
    </location>
</feature>
<feature type="region of interest" description="Disordered" evidence="2">
    <location>
        <begin position="167"/>
        <end position="186"/>
    </location>
</feature>
<evidence type="ECO:0000256" key="1">
    <source>
        <dbReference type="PROSITE-ProRule" id="PRU00708"/>
    </source>
</evidence>
<feature type="compositionally biased region" description="Basic and acidic residues" evidence="2">
    <location>
        <begin position="674"/>
        <end position="691"/>
    </location>
</feature>
<keyword evidence="4" id="KW-1185">Reference proteome</keyword>
<feature type="compositionally biased region" description="Low complexity" evidence="2">
    <location>
        <begin position="312"/>
        <end position="327"/>
    </location>
</feature>
<protein>
    <recommendedName>
        <fullName evidence="5">Pentatricopeptide repeat protein</fullName>
    </recommendedName>
</protein>
<evidence type="ECO:0000313" key="3">
    <source>
        <dbReference type="EMBL" id="KAL1901360.1"/>
    </source>
</evidence>
<feature type="region of interest" description="Disordered" evidence="2">
    <location>
        <begin position="660"/>
        <end position="698"/>
    </location>
</feature>
<dbReference type="Gene3D" id="1.25.40.10">
    <property type="entry name" value="Tetratricopeptide repeat domain"/>
    <property type="match status" value="3"/>
</dbReference>
<dbReference type="Proteomes" id="UP001583186">
    <property type="component" value="Unassembled WGS sequence"/>
</dbReference>
<name>A0ABR3ZKZ2_9PEZI</name>
<reference evidence="3 4" key="1">
    <citation type="journal article" date="2024" name="IMA Fungus">
        <title>IMA Genome - F19 : A genome assembly and annotation guide to empower mycologists, including annotated draft genome sequences of Ceratocystis pirilliformis, Diaporthe australafricana, Fusarium ophioides, Paecilomyces lecythidis, and Sporothrix stenoceras.</title>
        <authorList>
            <person name="Aylward J."/>
            <person name="Wilson A.M."/>
            <person name="Visagie C.M."/>
            <person name="Spraker J."/>
            <person name="Barnes I."/>
            <person name="Buitendag C."/>
            <person name="Ceriani C."/>
            <person name="Del Mar Angel L."/>
            <person name="du Plessis D."/>
            <person name="Fuchs T."/>
            <person name="Gasser K."/>
            <person name="Kramer D."/>
            <person name="Li W."/>
            <person name="Munsamy K."/>
            <person name="Piso A."/>
            <person name="Price J.L."/>
            <person name="Sonnekus B."/>
            <person name="Thomas C."/>
            <person name="van der Nest A."/>
            <person name="van Dijk A."/>
            <person name="van Heerden A."/>
            <person name="van Vuuren N."/>
            <person name="Yilmaz N."/>
            <person name="Duong T.A."/>
            <person name="van der Merwe N.A."/>
            <person name="Wingfield M.J."/>
            <person name="Wingfield B.D."/>
        </authorList>
    </citation>
    <scope>NUCLEOTIDE SEQUENCE [LARGE SCALE GENOMIC DNA]</scope>
    <source>
        <strain evidence="3 4">CMW 5346</strain>
    </source>
</reference>
<feature type="region of interest" description="Disordered" evidence="2">
    <location>
        <begin position="882"/>
        <end position="936"/>
    </location>
</feature>
<feature type="compositionally biased region" description="Low complexity" evidence="2">
    <location>
        <begin position="43"/>
        <end position="67"/>
    </location>
</feature>